<dbReference type="EMBL" id="NHMK01000012">
    <property type="protein sequence ID" value="OWL96084.1"/>
    <property type="molecule type" value="Genomic_DNA"/>
</dbReference>
<proteinExistence type="inferred from homology"/>
<dbReference type="CDD" id="cd00293">
    <property type="entry name" value="USP-like"/>
    <property type="match status" value="1"/>
</dbReference>
<keyword evidence="2" id="KW-0547">Nucleotide-binding</keyword>
<dbReference type="OrthoDB" id="5564966at2"/>
<dbReference type="Pfam" id="PF00582">
    <property type="entry name" value="Usp"/>
    <property type="match status" value="1"/>
</dbReference>
<dbReference type="InterPro" id="IPR006015">
    <property type="entry name" value="Universal_stress_UspA"/>
</dbReference>
<gene>
    <name evidence="5" type="ORF">CBQ26_09815</name>
</gene>
<name>A0A246BL81_9DEIO</name>
<evidence type="ECO:0000256" key="1">
    <source>
        <dbReference type="ARBA" id="ARBA00008791"/>
    </source>
</evidence>
<dbReference type="PRINTS" id="PR01438">
    <property type="entry name" value="UNVRSLSTRESS"/>
</dbReference>
<dbReference type="InterPro" id="IPR006016">
    <property type="entry name" value="UspA"/>
</dbReference>
<evidence type="ECO:0000256" key="2">
    <source>
        <dbReference type="ARBA" id="ARBA00022741"/>
    </source>
</evidence>
<accession>A0A246BL81</accession>
<keyword evidence="3" id="KW-0067">ATP-binding</keyword>
<comment type="caution">
    <text evidence="5">The sequence shown here is derived from an EMBL/GenBank/DDBJ whole genome shotgun (WGS) entry which is preliminary data.</text>
</comment>
<dbReference type="Gene3D" id="3.40.50.620">
    <property type="entry name" value="HUPs"/>
    <property type="match status" value="1"/>
</dbReference>
<evidence type="ECO:0000313" key="6">
    <source>
        <dbReference type="Proteomes" id="UP000197208"/>
    </source>
</evidence>
<dbReference type="GO" id="GO:0005524">
    <property type="term" value="F:ATP binding"/>
    <property type="evidence" value="ECO:0007669"/>
    <property type="project" value="UniProtKB-KW"/>
</dbReference>
<feature type="domain" description="UspA" evidence="4">
    <location>
        <begin position="1"/>
        <end position="145"/>
    </location>
</feature>
<organism evidence="5 6">
    <name type="scientific">Deinococcus indicus</name>
    <dbReference type="NCBI Taxonomy" id="223556"/>
    <lineage>
        <taxon>Bacteria</taxon>
        <taxon>Thermotogati</taxon>
        <taxon>Deinococcota</taxon>
        <taxon>Deinococci</taxon>
        <taxon>Deinococcales</taxon>
        <taxon>Deinococcaceae</taxon>
        <taxon>Deinococcus</taxon>
    </lineage>
</organism>
<keyword evidence="6" id="KW-1185">Reference proteome</keyword>
<dbReference type="Proteomes" id="UP000197208">
    <property type="component" value="Unassembled WGS sequence"/>
</dbReference>
<evidence type="ECO:0000259" key="4">
    <source>
        <dbReference type="Pfam" id="PF00582"/>
    </source>
</evidence>
<sequence length="149" mass="15919">MYTHIVVTTEGSHIDHAAVRHAAGLTRALGARLTLLHIVPDAREVLSADTDLSVSPQELERAWFQEGERALAEGTVDAACSRLSAVQRAAGHRSVARAIIEECAALGGDLLVMATHGRSGWQRLMQGSVAEDVVHHAHMPVLLVHQGTA</sequence>
<dbReference type="PANTHER" id="PTHR46268">
    <property type="entry name" value="STRESS RESPONSE PROTEIN NHAX"/>
    <property type="match status" value="1"/>
</dbReference>
<comment type="similarity">
    <text evidence="1">Belongs to the universal stress protein A family.</text>
</comment>
<dbReference type="PANTHER" id="PTHR46268:SF27">
    <property type="entry name" value="UNIVERSAL STRESS PROTEIN RV2623"/>
    <property type="match status" value="1"/>
</dbReference>
<dbReference type="AlphaFoldDB" id="A0A246BL81"/>
<protein>
    <recommendedName>
        <fullName evidence="4">UspA domain-containing protein</fullName>
    </recommendedName>
</protein>
<dbReference type="InterPro" id="IPR014729">
    <property type="entry name" value="Rossmann-like_a/b/a_fold"/>
</dbReference>
<reference evidence="5 6" key="1">
    <citation type="submission" date="2017-05" db="EMBL/GenBank/DDBJ databases">
        <title>De novo genome assembly of Deniococcus indicus strain DR1.</title>
        <authorList>
            <person name="Chauhan D."/>
            <person name="Yennamalli R.M."/>
            <person name="Priyadarshini R."/>
        </authorList>
    </citation>
    <scope>NUCLEOTIDE SEQUENCE [LARGE SCALE GENOMIC DNA]</scope>
    <source>
        <strain evidence="5 6">DR1</strain>
    </source>
</reference>
<dbReference type="SUPFAM" id="SSF52402">
    <property type="entry name" value="Adenine nucleotide alpha hydrolases-like"/>
    <property type="match status" value="1"/>
</dbReference>
<dbReference type="RefSeq" id="WP_088248470.1">
    <property type="nucleotide sequence ID" value="NZ_NHMK01000012.1"/>
</dbReference>
<evidence type="ECO:0000313" key="5">
    <source>
        <dbReference type="EMBL" id="OWL96084.1"/>
    </source>
</evidence>
<evidence type="ECO:0000256" key="3">
    <source>
        <dbReference type="ARBA" id="ARBA00022840"/>
    </source>
</evidence>